<organism evidence="2 3">
    <name type="scientific">Palleronia pelagia</name>
    <dbReference type="NCBI Taxonomy" id="387096"/>
    <lineage>
        <taxon>Bacteria</taxon>
        <taxon>Pseudomonadati</taxon>
        <taxon>Pseudomonadota</taxon>
        <taxon>Alphaproteobacteria</taxon>
        <taxon>Rhodobacterales</taxon>
        <taxon>Roseobacteraceae</taxon>
        <taxon>Palleronia</taxon>
    </lineage>
</organism>
<dbReference type="EMBL" id="FOCM01000005">
    <property type="protein sequence ID" value="SEN60082.1"/>
    <property type="molecule type" value="Genomic_DNA"/>
</dbReference>
<feature type="region of interest" description="Disordered" evidence="1">
    <location>
        <begin position="1"/>
        <end position="21"/>
    </location>
</feature>
<dbReference type="Proteomes" id="UP000199372">
    <property type="component" value="Unassembled WGS sequence"/>
</dbReference>
<reference evidence="3" key="1">
    <citation type="submission" date="2016-10" db="EMBL/GenBank/DDBJ databases">
        <authorList>
            <person name="Varghese N."/>
            <person name="Submissions S."/>
        </authorList>
    </citation>
    <scope>NUCLEOTIDE SEQUENCE [LARGE SCALE GENOMIC DNA]</scope>
    <source>
        <strain evidence="3">DSM 26893</strain>
    </source>
</reference>
<sequence>MSRMVVPTAGTDPGRAARAPQLQTPQLGAAIAELGDTALQVGTALETDRLQRSRQRNTIDLTADMNDLRLSVEAMGDPDQAEAAWQSGIEDLRGRYLGGPDGAPGAVDPKNAADFELTFDELANRQGFSLGKRTLALRQSERQANFLRYSDTAARVATSADPETRAALVAEGEDIIAQNLAAGVIDAETAELQRQGLRGDIANARAIGLIDEDPQGFITAADAGDFDGLGGETLARYRTQASGALERQAAAAAREAEKAAEARQREIGEDLVAIREIAAAGREAVDERKLSDPAYQQHPGYGRTAAALDLRREQGQLQLKTPGELRALIDAEEKRSLARPWQAERLEVLRGALDDTLDEFAKDPIATAAARGLIDDTPLDFDNAPAGLARDVVRRVREGYELADAGYTETATVFTAEERVELKTRLQATEDPRQRALLAATLASTLPADGPDSLVGVTGDPLLGHVGMLASASGSVGLSAEILRGQEALARDNIKLPPIADRAETAFGVIETVFTDIPGGEAYRQAAVAAADALYARRMGRVDPDEGFDEDIYQQAFHEVMGGIGKADSSSARGGIQDVRGMRTILPQGVAADRVDNALDRLGIMEVPTGPRQTATNQFDAETLLTQLGQASNGQRPDIMGELPDAATIASLQLQAVGDDTYVFVRPRRNGRPEVLLNDAGAQFTFSLRALMQAVSP</sequence>
<dbReference type="OrthoDB" id="7840725at2"/>
<keyword evidence="3" id="KW-1185">Reference proteome</keyword>
<gene>
    <name evidence="2" type="ORF">SAMN04488011_10516</name>
</gene>
<dbReference type="RefSeq" id="WP_091845641.1">
    <property type="nucleotide sequence ID" value="NZ_FOCM01000005.1"/>
</dbReference>
<proteinExistence type="predicted"/>
<evidence type="ECO:0000256" key="1">
    <source>
        <dbReference type="SAM" id="MobiDB-lite"/>
    </source>
</evidence>
<dbReference type="AlphaFoldDB" id="A0A1H8HVC6"/>
<name>A0A1H8HVC6_9RHOB</name>
<protein>
    <submittedName>
        <fullName evidence="2">Uncharacterized protein</fullName>
    </submittedName>
</protein>
<evidence type="ECO:0000313" key="3">
    <source>
        <dbReference type="Proteomes" id="UP000199372"/>
    </source>
</evidence>
<accession>A0A1H8HVC6</accession>
<evidence type="ECO:0000313" key="2">
    <source>
        <dbReference type="EMBL" id="SEN60082.1"/>
    </source>
</evidence>